<dbReference type="Proteomes" id="UP000887565">
    <property type="component" value="Unplaced"/>
</dbReference>
<feature type="compositionally biased region" description="Basic residues" evidence="1">
    <location>
        <begin position="574"/>
        <end position="583"/>
    </location>
</feature>
<proteinExistence type="predicted"/>
<evidence type="ECO:0000313" key="3">
    <source>
        <dbReference type="WBParaSite" id="nRc.2.0.1.t46954-RA"/>
    </source>
</evidence>
<name>A0A915L7E6_ROMCU</name>
<feature type="region of interest" description="Disordered" evidence="1">
    <location>
        <begin position="737"/>
        <end position="756"/>
    </location>
</feature>
<organism evidence="2 3">
    <name type="scientific">Romanomermis culicivorax</name>
    <name type="common">Nematode worm</name>
    <dbReference type="NCBI Taxonomy" id="13658"/>
    <lineage>
        <taxon>Eukaryota</taxon>
        <taxon>Metazoa</taxon>
        <taxon>Ecdysozoa</taxon>
        <taxon>Nematoda</taxon>
        <taxon>Enoplea</taxon>
        <taxon>Dorylaimia</taxon>
        <taxon>Mermithida</taxon>
        <taxon>Mermithoidea</taxon>
        <taxon>Mermithidae</taxon>
        <taxon>Romanomermis</taxon>
    </lineage>
</organism>
<feature type="region of interest" description="Disordered" evidence="1">
    <location>
        <begin position="599"/>
        <end position="629"/>
    </location>
</feature>
<reference evidence="3" key="1">
    <citation type="submission" date="2022-11" db="UniProtKB">
        <authorList>
            <consortium name="WormBaseParasite"/>
        </authorList>
    </citation>
    <scope>IDENTIFICATION</scope>
</reference>
<feature type="compositionally biased region" description="Polar residues" evidence="1">
    <location>
        <begin position="169"/>
        <end position="181"/>
    </location>
</feature>
<feature type="region of interest" description="Disordered" evidence="1">
    <location>
        <begin position="574"/>
        <end position="593"/>
    </location>
</feature>
<accession>A0A915L7E6</accession>
<feature type="compositionally biased region" description="Polar residues" evidence="1">
    <location>
        <begin position="737"/>
        <end position="750"/>
    </location>
</feature>
<dbReference type="AlphaFoldDB" id="A0A915L7E6"/>
<feature type="compositionally biased region" description="Polar residues" evidence="1">
    <location>
        <begin position="609"/>
        <end position="629"/>
    </location>
</feature>
<sequence>LRKTKRQKGQLNKLEKQANTSLIYVKYVTAKEISELTNKTKITLDSMVNDLSVLSNMQFLEHRVYDDDICKIDGIVSEKPKTKQEEEASFLVALKFGLKEGLSLVDEFFTKVVIRPEDLDEIDDPTFQPEPVYKSKNSYDTRPLPVLIGTDAFKRCRFLGLRGDKTSEIQNSKTVAQSSPESALLSVPPNPPAQPTCSSSASSTTASDNSGLFASVAKDVKDEPLLAKTSISTSQGFQARLNAKLASLNAATAVPCLKICSVDDNEEKLPSSSRVCPTDEERLAKESEIISPNHAVMQETTKPYRAYDSLFGQSPPPILDEDTESDDDLFGSAATKNFLKPSAKELEIRADSTVHDKIAVNKAINRSLTSNIGYKTATLFEDSDDDDSDLFSGFHSKRNKSQGNGQLYAESVKRNLTFIPKVCHEKCLADKEEIIAPVTIQHPPKCINILSDDDGGEDSFSHSSKLVTEVEESSSQERSPCLNNLLDETIVGQQYPDNKRVNQESLVIKPKIPSSSDASTALANVLKSGLIDSDRSGEVRRASVCSNKRDDKKLSTETPGLATHIIFCAQKTRPKMPTGRRRPPTFSKKRIESGDTAPYNNVVIDDQKNPATSSGSAINNLKTDSQSPVNLHQGEKLIASKSDKVRKPCEPTSIFNSDDEENDGMNNLFSATIIKETKKEMNSSRPVQPYVPISRPKSKSIFDDDSDQDDIFSGKDGTPNIIPSLTSVAAERSIKTDNQFSSQTAETNTRFGDAPTTAVSVKRKSALFEDSDSDLDIFK</sequence>
<feature type="compositionally biased region" description="Low complexity" evidence="1">
    <location>
        <begin position="195"/>
        <end position="207"/>
    </location>
</feature>
<protein>
    <submittedName>
        <fullName evidence="3">Uncharacterized protein</fullName>
    </submittedName>
</protein>
<feature type="region of interest" description="Disordered" evidence="1">
    <location>
        <begin position="169"/>
        <end position="208"/>
    </location>
</feature>
<dbReference type="WBParaSite" id="nRc.2.0.1.t46954-RA">
    <property type="protein sequence ID" value="nRc.2.0.1.t46954-RA"/>
    <property type="gene ID" value="nRc.2.0.1.g46954"/>
</dbReference>
<keyword evidence="2" id="KW-1185">Reference proteome</keyword>
<feature type="region of interest" description="Disordered" evidence="1">
    <location>
        <begin position="679"/>
        <end position="719"/>
    </location>
</feature>
<evidence type="ECO:0000256" key="1">
    <source>
        <dbReference type="SAM" id="MobiDB-lite"/>
    </source>
</evidence>
<evidence type="ECO:0000313" key="2">
    <source>
        <dbReference type="Proteomes" id="UP000887565"/>
    </source>
</evidence>